<dbReference type="InterPro" id="IPR025479">
    <property type="entry name" value="DUF4329"/>
</dbReference>
<comment type="caution">
    <text evidence="2">The sequence shown here is derived from an EMBL/GenBank/DDBJ whole genome shotgun (WGS) entry which is preliminary data.</text>
</comment>
<accession>A0A5C4N0I5</accession>
<evidence type="ECO:0000259" key="1">
    <source>
        <dbReference type="Pfam" id="PF14220"/>
    </source>
</evidence>
<evidence type="ECO:0000313" key="2">
    <source>
        <dbReference type="EMBL" id="TNC49880.1"/>
    </source>
</evidence>
<protein>
    <submittedName>
        <fullName evidence="2">DUF4329 domain-containing protein</fullName>
    </submittedName>
</protein>
<keyword evidence="3" id="KW-1185">Reference proteome</keyword>
<sequence length="173" mass="19385">MRPCVALTLLVFSLPESGHAQSRPDVDFMMDLFTDLQSLSFDKHREYCGFVGYDTNGRFVATEPRPGTEASCPLDWPSDMEVVATYHTHGAFDFTYYNELPSDTDMLSDQSLGVNGWIATPGGRLWFTDSERMVAKQVCGVGCLPIAPNFYKSQAGEIAKRYSYDELVDRLGR</sequence>
<dbReference type="AlphaFoldDB" id="A0A5C4N0I5"/>
<evidence type="ECO:0000313" key="3">
    <source>
        <dbReference type="Proteomes" id="UP000305887"/>
    </source>
</evidence>
<feature type="domain" description="DUF4329" evidence="1">
    <location>
        <begin position="27"/>
        <end position="140"/>
    </location>
</feature>
<reference evidence="2 3" key="1">
    <citation type="submission" date="2019-06" db="EMBL/GenBank/DDBJ databases">
        <title>YIM 131921 draft genome.</title>
        <authorList>
            <person name="Jiang L."/>
        </authorList>
    </citation>
    <scope>NUCLEOTIDE SEQUENCE [LARGE SCALE GENOMIC DNA]</scope>
    <source>
        <strain evidence="2 3">YIM 131921</strain>
    </source>
</reference>
<dbReference type="Pfam" id="PF14220">
    <property type="entry name" value="DUF4329"/>
    <property type="match status" value="1"/>
</dbReference>
<dbReference type="RefSeq" id="WP_139076656.1">
    <property type="nucleotide sequence ID" value="NZ_VDFU01000009.1"/>
</dbReference>
<dbReference type="OrthoDB" id="7850904at2"/>
<organism evidence="2 3">
    <name type="scientific">Rubellimicrobium rubrum</name>
    <dbReference type="NCBI Taxonomy" id="2585369"/>
    <lineage>
        <taxon>Bacteria</taxon>
        <taxon>Pseudomonadati</taxon>
        <taxon>Pseudomonadota</taxon>
        <taxon>Alphaproteobacteria</taxon>
        <taxon>Rhodobacterales</taxon>
        <taxon>Roseobacteraceae</taxon>
        <taxon>Rubellimicrobium</taxon>
    </lineage>
</organism>
<gene>
    <name evidence="2" type="ORF">FHG66_10230</name>
</gene>
<name>A0A5C4N0I5_9RHOB</name>
<proteinExistence type="predicted"/>
<dbReference type="Proteomes" id="UP000305887">
    <property type="component" value="Unassembled WGS sequence"/>
</dbReference>
<dbReference type="EMBL" id="VDFU01000009">
    <property type="protein sequence ID" value="TNC49880.1"/>
    <property type="molecule type" value="Genomic_DNA"/>
</dbReference>